<gene>
    <name evidence="9" type="ORF">ACHHYP_11938</name>
</gene>
<proteinExistence type="inferred from homology"/>
<sequence>MPRTTERAVVIKATERFLVNRLRLRAVSFKYSVHDEEVDFSIARFLAALQSQRYLEPRVHSVSGAVTRLDYYMNVVHNSKFLKLLRVTRPTFRLLVSHVQDDEAFRCTEGKYAKAPVELHVLILLMFLGCSGNACSKDHFSVHFEIGAGTVILYRTRAMKAFLRLRCAVIRWPNSRERSAMSQRLVAKDPTTPFVNCIGLIDGTLFPLECKPTLNGQDYYSRKGCYALAAQVVCDDKARILDINLGWPGSTHDNRVWRNSKLYLQRQDYFGPNEYLLGDSAYGECSNLVPSFKKLPRMTLGREEELFNSLLAKLRIRVEHAIGLLKGRFQHLKRIRLILRTKKDLIKIMEIILVATILHNMISEEMPRTWLDSIQHCECNANVVACAVCNSRSSPNALIHASESMGDTRSRRDELLFQILERSCL</sequence>
<comment type="subcellular location">
    <subcellularLocation>
        <location evidence="2">Nucleus</location>
    </subcellularLocation>
</comment>
<keyword evidence="6" id="KW-0378">Hydrolase</keyword>
<dbReference type="Proteomes" id="UP000243579">
    <property type="component" value="Unassembled WGS sequence"/>
</dbReference>
<evidence type="ECO:0000259" key="8">
    <source>
        <dbReference type="Pfam" id="PF13359"/>
    </source>
</evidence>
<evidence type="ECO:0000256" key="5">
    <source>
        <dbReference type="ARBA" id="ARBA00022723"/>
    </source>
</evidence>
<dbReference type="OrthoDB" id="79099at2759"/>
<evidence type="ECO:0000313" key="10">
    <source>
        <dbReference type="Proteomes" id="UP000243579"/>
    </source>
</evidence>
<dbReference type="PANTHER" id="PTHR22930:SF85">
    <property type="entry name" value="GH03217P-RELATED"/>
    <property type="match status" value="1"/>
</dbReference>
<feature type="domain" description="DDE Tnp4" evidence="8">
    <location>
        <begin position="201"/>
        <end position="360"/>
    </location>
</feature>
<accession>A0A1V9YHY5</accession>
<dbReference type="InterPro" id="IPR045249">
    <property type="entry name" value="HARBI1-like"/>
</dbReference>
<evidence type="ECO:0000256" key="3">
    <source>
        <dbReference type="ARBA" id="ARBA00006958"/>
    </source>
</evidence>
<evidence type="ECO:0000313" key="9">
    <source>
        <dbReference type="EMBL" id="OQR85329.1"/>
    </source>
</evidence>
<dbReference type="AlphaFoldDB" id="A0A1V9YHY5"/>
<evidence type="ECO:0000256" key="4">
    <source>
        <dbReference type="ARBA" id="ARBA00022722"/>
    </source>
</evidence>
<comment type="cofactor">
    <cofactor evidence="1">
        <name>a divalent metal cation</name>
        <dbReference type="ChEBI" id="CHEBI:60240"/>
    </cofactor>
</comment>
<comment type="caution">
    <text evidence="9">The sequence shown here is derived from an EMBL/GenBank/DDBJ whole genome shotgun (WGS) entry which is preliminary data.</text>
</comment>
<dbReference type="STRING" id="1202772.A0A1V9YHY5"/>
<evidence type="ECO:0000256" key="1">
    <source>
        <dbReference type="ARBA" id="ARBA00001968"/>
    </source>
</evidence>
<dbReference type="EMBL" id="JNBR01001708">
    <property type="protein sequence ID" value="OQR85329.1"/>
    <property type="molecule type" value="Genomic_DNA"/>
</dbReference>
<dbReference type="PANTHER" id="PTHR22930">
    <property type="match status" value="1"/>
</dbReference>
<dbReference type="InterPro" id="IPR027806">
    <property type="entry name" value="HARBI1_dom"/>
</dbReference>
<dbReference type="Pfam" id="PF13359">
    <property type="entry name" value="DDE_Tnp_4"/>
    <property type="match status" value="1"/>
</dbReference>
<protein>
    <recommendedName>
        <fullName evidence="8">DDE Tnp4 domain-containing protein</fullName>
    </recommendedName>
</protein>
<evidence type="ECO:0000256" key="6">
    <source>
        <dbReference type="ARBA" id="ARBA00022801"/>
    </source>
</evidence>
<keyword evidence="4" id="KW-0540">Nuclease</keyword>
<evidence type="ECO:0000256" key="2">
    <source>
        <dbReference type="ARBA" id="ARBA00004123"/>
    </source>
</evidence>
<evidence type="ECO:0000256" key="7">
    <source>
        <dbReference type="ARBA" id="ARBA00023242"/>
    </source>
</evidence>
<keyword evidence="5" id="KW-0479">Metal-binding</keyword>
<dbReference type="GO" id="GO:0004518">
    <property type="term" value="F:nuclease activity"/>
    <property type="evidence" value="ECO:0007669"/>
    <property type="project" value="UniProtKB-KW"/>
</dbReference>
<keyword evidence="10" id="KW-1185">Reference proteome</keyword>
<dbReference type="GO" id="GO:0046872">
    <property type="term" value="F:metal ion binding"/>
    <property type="evidence" value="ECO:0007669"/>
    <property type="project" value="UniProtKB-KW"/>
</dbReference>
<reference evidence="9 10" key="1">
    <citation type="journal article" date="2014" name="Genome Biol. Evol.">
        <title>The secreted proteins of Achlya hypogyna and Thraustotheca clavata identify the ancestral oomycete secretome and reveal gene acquisitions by horizontal gene transfer.</title>
        <authorList>
            <person name="Misner I."/>
            <person name="Blouin N."/>
            <person name="Leonard G."/>
            <person name="Richards T.A."/>
            <person name="Lane C.E."/>
        </authorList>
    </citation>
    <scope>NUCLEOTIDE SEQUENCE [LARGE SCALE GENOMIC DNA]</scope>
    <source>
        <strain evidence="9 10">ATCC 48635</strain>
    </source>
</reference>
<organism evidence="9 10">
    <name type="scientific">Achlya hypogyna</name>
    <name type="common">Oomycete</name>
    <name type="synonym">Protoachlya hypogyna</name>
    <dbReference type="NCBI Taxonomy" id="1202772"/>
    <lineage>
        <taxon>Eukaryota</taxon>
        <taxon>Sar</taxon>
        <taxon>Stramenopiles</taxon>
        <taxon>Oomycota</taxon>
        <taxon>Saprolegniomycetes</taxon>
        <taxon>Saprolegniales</taxon>
        <taxon>Achlyaceae</taxon>
        <taxon>Achlya</taxon>
    </lineage>
</organism>
<dbReference type="GO" id="GO:0016787">
    <property type="term" value="F:hydrolase activity"/>
    <property type="evidence" value="ECO:0007669"/>
    <property type="project" value="UniProtKB-KW"/>
</dbReference>
<dbReference type="GO" id="GO:0005634">
    <property type="term" value="C:nucleus"/>
    <property type="evidence" value="ECO:0007669"/>
    <property type="project" value="UniProtKB-SubCell"/>
</dbReference>
<comment type="similarity">
    <text evidence="3">Belongs to the HARBI1 family.</text>
</comment>
<name>A0A1V9YHY5_ACHHY</name>
<keyword evidence="7" id="KW-0539">Nucleus</keyword>